<dbReference type="AlphaFoldDB" id="A0A1I7U131"/>
<sequence length="334" mass="39429">MLNETSASNSSNNHVIPLLQLYFPITRIVMTQFSEFDKFKISTLSQAAKSHIVQFGRMRATYMNIYFERFCISIRVHTDSDDVPHFFKFFMTNGGRERPGLNSPCVSSEYRRGEDPSTRGVLEYNGGTFVLWLKHIQDLFHCTRIHFVHVEERSDNYQIRCLQDFLGPQTYFRVGKFLFCQRVLKNNFPVRRLHLSSDEFRDVEFGRTVLSSEYDTLCIDLSTRMTVNDILKLKTNKLIMHMMSSSCEDLSLIIRRCIIYGWTSMRHVEIYLRTSIDANIATVLQGFKRIFTKEEKHNDVVYRSYDILKENEYRGTVYIGQDENEQVCTFFFRR</sequence>
<keyword evidence="1" id="KW-1185">Reference proteome</keyword>
<evidence type="ECO:0000313" key="2">
    <source>
        <dbReference type="WBParaSite" id="Csp11.Scaffold629.g13793.t1"/>
    </source>
</evidence>
<organism evidence="1 2">
    <name type="scientific">Caenorhabditis tropicalis</name>
    <dbReference type="NCBI Taxonomy" id="1561998"/>
    <lineage>
        <taxon>Eukaryota</taxon>
        <taxon>Metazoa</taxon>
        <taxon>Ecdysozoa</taxon>
        <taxon>Nematoda</taxon>
        <taxon>Chromadorea</taxon>
        <taxon>Rhabditida</taxon>
        <taxon>Rhabditina</taxon>
        <taxon>Rhabditomorpha</taxon>
        <taxon>Rhabditoidea</taxon>
        <taxon>Rhabditidae</taxon>
        <taxon>Peloderinae</taxon>
        <taxon>Caenorhabditis</taxon>
    </lineage>
</organism>
<dbReference type="PANTHER" id="PTHR22899">
    <property type="entry name" value="CYCLIN-RELATED F-BOX FAMILY"/>
    <property type="match status" value="1"/>
</dbReference>
<reference evidence="2" key="1">
    <citation type="submission" date="2016-11" db="UniProtKB">
        <authorList>
            <consortium name="WormBaseParasite"/>
        </authorList>
    </citation>
    <scope>IDENTIFICATION</scope>
</reference>
<dbReference type="PANTHER" id="PTHR22899:SF0">
    <property type="entry name" value="F-BOX ASSOCIATED DOMAIN-CONTAINING PROTEIN-RELATED"/>
    <property type="match status" value="1"/>
</dbReference>
<dbReference type="InterPro" id="IPR053222">
    <property type="entry name" value="Zygotic_Embryogenesis-Asso"/>
</dbReference>
<name>A0A1I7U131_9PELO</name>
<dbReference type="WBParaSite" id="Csp11.Scaffold629.g13793.t1">
    <property type="protein sequence ID" value="Csp11.Scaffold629.g13793.t1"/>
    <property type="gene ID" value="Csp11.Scaffold629.g13793"/>
</dbReference>
<protein>
    <submittedName>
        <fullName evidence="2">F-box domain-containing protein</fullName>
    </submittedName>
</protein>
<dbReference type="Proteomes" id="UP000095282">
    <property type="component" value="Unplaced"/>
</dbReference>
<accession>A0A1I7U131</accession>
<evidence type="ECO:0000313" key="1">
    <source>
        <dbReference type="Proteomes" id="UP000095282"/>
    </source>
</evidence>
<proteinExistence type="predicted"/>